<dbReference type="AlphaFoldDB" id="A0A415DZ27"/>
<dbReference type="Gene3D" id="1.10.10.10">
    <property type="entry name" value="Winged helix-like DNA-binding domain superfamily/Winged helix DNA-binding domain"/>
    <property type="match status" value="1"/>
</dbReference>
<dbReference type="SMART" id="SM00418">
    <property type="entry name" value="HTH_ARSR"/>
    <property type="match status" value="1"/>
</dbReference>
<dbReference type="SUPFAM" id="SSF46785">
    <property type="entry name" value="Winged helix' DNA-binding domain"/>
    <property type="match status" value="1"/>
</dbReference>
<dbReference type="PROSITE" id="PS50987">
    <property type="entry name" value="HTH_ARSR_2"/>
    <property type="match status" value="1"/>
</dbReference>
<dbReference type="EMBL" id="QRMS01000004">
    <property type="protein sequence ID" value="RHJ86074.1"/>
    <property type="molecule type" value="Genomic_DNA"/>
</dbReference>
<keyword evidence="3" id="KW-0804">Transcription</keyword>
<evidence type="ECO:0000256" key="2">
    <source>
        <dbReference type="ARBA" id="ARBA00023125"/>
    </source>
</evidence>
<feature type="domain" description="HTH arsR-type" evidence="4">
    <location>
        <begin position="318"/>
        <end position="409"/>
    </location>
</feature>
<keyword evidence="1" id="KW-0805">Transcription regulation</keyword>
<dbReference type="Proteomes" id="UP000284841">
    <property type="component" value="Unassembled WGS sequence"/>
</dbReference>
<keyword evidence="2" id="KW-0238">DNA-binding</keyword>
<evidence type="ECO:0000259" key="4">
    <source>
        <dbReference type="PROSITE" id="PS50987"/>
    </source>
</evidence>
<dbReference type="InterPro" id="IPR001845">
    <property type="entry name" value="HTH_ArsR_DNA-bd_dom"/>
</dbReference>
<evidence type="ECO:0000313" key="5">
    <source>
        <dbReference type="EMBL" id="RHJ86074.1"/>
    </source>
</evidence>
<dbReference type="PANTHER" id="PTHR33154">
    <property type="entry name" value="TRANSCRIPTIONAL REGULATOR, ARSR FAMILY"/>
    <property type="match status" value="1"/>
</dbReference>
<evidence type="ECO:0000313" key="6">
    <source>
        <dbReference type="Proteomes" id="UP000284841"/>
    </source>
</evidence>
<dbReference type="PANTHER" id="PTHR33154:SF33">
    <property type="entry name" value="TRANSCRIPTIONAL REPRESSOR SDPR"/>
    <property type="match status" value="1"/>
</dbReference>
<organism evidence="5 6">
    <name type="scientific">Emergencia timonensis</name>
    <dbReference type="NCBI Taxonomy" id="1776384"/>
    <lineage>
        <taxon>Bacteria</taxon>
        <taxon>Bacillati</taxon>
        <taxon>Bacillota</taxon>
        <taxon>Clostridia</taxon>
        <taxon>Peptostreptococcales</taxon>
        <taxon>Anaerovoracaceae</taxon>
        <taxon>Emergencia</taxon>
    </lineage>
</organism>
<reference evidence="5 6" key="1">
    <citation type="submission" date="2018-08" db="EMBL/GenBank/DDBJ databases">
        <title>A genome reference for cultivated species of the human gut microbiota.</title>
        <authorList>
            <person name="Zou Y."/>
            <person name="Xue W."/>
            <person name="Luo G."/>
        </authorList>
    </citation>
    <scope>NUCLEOTIDE SEQUENCE [LARGE SCALE GENOMIC DNA]</scope>
    <source>
        <strain evidence="5 6">AM07-24</strain>
    </source>
</reference>
<dbReference type="GO" id="GO:0003677">
    <property type="term" value="F:DNA binding"/>
    <property type="evidence" value="ECO:0007669"/>
    <property type="project" value="UniProtKB-KW"/>
</dbReference>
<keyword evidence="6" id="KW-1185">Reference proteome</keyword>
<dbReference type="InterPro" id="IPR036388">
    <property type="entry name" value="WH-like_DNA-bd_sf"/>
</dbReference>
<dbReference type="InterPro" id="IPR051081">
    <property type="entry name" value="HTH_MetalResp_TranReg"/>
</dbReference>
<dbReference type="InterPro" id="IPR036390">
    <property type="entry name" value="WH_DNA-bd_sf"/>
</dbReference>
<accession>A0A415DZ27</accession>
<proteinExistence type="predicted"/>
<protein>
    <submittedName>
        <fullName evidence="5">ArsR family transcriptional regulator</fullName>
    </submittedName>
</protein>
<dbReference type="NCBIfam" id="NF033788">
    <property type="entry name" value="HTH_metalloreg"/>
    <property type="match status" value="1"/>
</dbReference>
<gene>
    <name evidence="5" type="ORF">DW099_14645</name>
</gene>
<dbReference type="PRINTS" id="PR00778">
    <property type="entry name" value="HTHARSR"/>
</dbReference>
<evidence type="ECO:0000256" key="3">
    <source>
        <dbReference type="ARBA" id="ARBA00023163"/>
    </source>
</evidence>
<dbReference type="CDD" id="cd00090">
    <property type="entry name" value="HTH_ARSR"/>
    <property type="match status" value="1"/>
</dbReference>
<evidence type="ECO:0000256" key="1">
    <source>
        <dbReference type="ARBA" id="ARBA00023015"/>
    </source>
</evidence>
<comment type="caution">
    <text evidence="5">The sequence shown here is derived from an EMBL/GenBank/DDBJ whole genome shotgun (WGS) entry which is preliminary data.</text>
</comment>
<dbReference type="InterPro" id="IPR045981">
    <property type="entry name" value="DUF5937"/>
</dbReference>
<dbReference type="OrthoDB" id="9798835at2"/>
<dbReference type="Pfam" id="PF19361">
    <property type="entry name" value="DUF5937"/>
    <property type="match status" value="1"/>
</dbReference>
<dbReference type="Pfam" id="PF01022">
    <property type="entry name" value="HTH_5"/>
    <property type="match status" value="1"/>
</dbReference>
<sequence length="409" mass="47756">MNSPSLNQNYLSIAIPLKGLVHHLISYICIVFCARIEDNRGKGGIDMPVIKKSLPGKVKVSFQYGCAMELVCSLHVITDPSHHVNCIDWYDHVISHVEKKLIRQIVDFGSRYANWDLVMDLIDNFTKPCAERSGYFDDFFSVIERLDNLPREQFAYIFLGETLLGNDDNIYDLLLHPEHLDQYDLYDLYQYVSRDNAEYFIRHVDEVRKEMIDIITLYYNVYFQEHWKKTCAFYRGAAIKEKAQFAAADPANFIASLHDDLIYESDTLIMRKQIDFKVQSEEIKEIKIILSAFTYPHLMINIYGNRISLYRNMLMPDMSTTFDNMAKSIRVFSDPTRLSIVKLLLDRELTNKALASLLNITPASISQHLKILKEANMLYSIRRKNNILYRIKKKEVAQMLTELKRFLDI</sequence>
<dbReference type="STRING" id="1776384.GCA_900086585_01673"/>
<name>A0A415DZ27_9FIRM</name>
<dbReference type="InterPro" id="IPR011991">
    <property type="entry name" value="ArsR-like_HTH"/>
</dbReference>
<dbReference type="GO" id="GO:0003700">
    <property type="term" value="F:DNA-binding transcription factor activity"/>
    <property type="evidence" value="ECO:0007669"/>
    <property type="project" value="InterPro"/>
</dbReference>